<evidence type="ECO:0000313" key="2">
    <source>
        <dbReference type="EMBL" id="KAF2711723.1"/>
    </source>
</evidence>
<dbReference type="Proteomes" id="UP000799428">
    <property type="component" value="Unassembled WGS sequence"/>
</dbReference>
<evidence type="ECO:0000313" key="3">
    <source>
        <dbReference type="Proteomes" id="UP000799428"/>
    </source>
</evidence>
<name>A0A6G1KGG0_9PLEO</name>
<accession>A0A6G1KGG0</accession>
<feature type="region of interest" description="Disordered" evidence="1">
    <location>
        <begin position="80"/>
        <end position="117"/>
    </location>
</feature>
<keyword evidence="3" id="KW-1185">Reference proteome</keyword>
<protein>
    <submittedName>
        <fullName evidence="2">Uncharacterized protein</fullName>
    </submittedName>
</protein>
<proteinExistence type="predicted"/>
<organism evidence="2 3">
    <name type="scientific">Pleomassaria siparia CBS 279.74</name>
    <dbReference type="NCBI Taxonomy" id="1314801"/>
    <lineage>
        <taxon>Eukaryota</taxon>
        <taxon>Fungi</taxon>
        <taxon>Dikarya</taxon>
        <taxon>Ascomycota</taxon>
        <taxon>Pezizomycotina</taxon>
        <taxon>Dothideomycetes</taxon>
        <taxon>Pleosporomycetidae</taxon>
        <taxon>Pleosporales</taxon>
        <taxon>Pleomassariaceae</taxon>
        <taxon>Pleomassaria</taxon>
    </lineage>
</organism>
<dbReference type="EMBL" id="MU005767">
    <property type="protein sequence ID" value="KAF2711723.1"/>
    <property type="molecule type" value="Genomic_DNA"/>
</dbReference>
<evidence type="ECO:0000256" key="1">
    <source>
        <dbReference type="SAM" id="MobiDB-lite"/>
    </source>
</evidence>
<reference evidence="2" key="1">
    <citation type="journal article" date="2020" name="Stud. Mycol.">
        <title>101 Dothideomycetes genomes: a test case for predicting lifestyles and emergence of pathogens.</title>
        <authorList>
            <person name="Haridas S."/>
            <person name="Albert R."/>
            <person name="Binder M."/>
            <person name="Bloem J."/>
            <person name="Labutti K."/>
            <person name="Salamov A."/>
            <person name="Andreopoulos B."/>
            <person name="Baker S."/>
            <person name="Barry K."/>
            <person name="Bills G."/>
            <person name="Bluhm B."/>
            <person name="Cannon C."/>
            <person name="Castanera R."/>
            <person name="Culley D."/>
            <person name="Daum C."/>
            <person name="Ezra D."/>
            <person name="Gonzalez J."/>
            <person name="Henrissat B."/>
            <person name="Kuo A."/>
            <person name="Liang C."/>
            <person name="Lipzen A."/>
            <person name="Lutzoni F."/>
            <person name="Magnuson J."/>
            <person name="Mondo S."/>
            <person name="Nolan M."/>
            <person name="Ohm R."/>
            <person name="Pangilinan J."/>
            <person name="Park H.-J."/>
            <person name="Ramirez L."/>
            <person name="Alfaro M."/>
            <person name="Sun H."/>
            <person name="Tritt A."/>
            <person name="Yoshinaga Y."/>
            <person name="Zwiers L.-H."/>
            <person name="Turgeon B."/>
            <person name="Goodwin S."/>
            <person name="Spatafora J."/>
            <person name="Crous P."/>
            <person name="Grigoriev I."/>
        </authorList>
    </citation>
    <scope>NUCLEOTIDE SEQUENCE</scope>
    <source>
        <strain evidence="2">CBS 279.74</strain>
    </source>
</reference>
<sequence>MSAHLPKRLHVASGAKPAVRSVRDSTQLAAHPLNQPSLQRIILPLPPSFPPMASSSFLLCMLFLFSALAHRETWQKALAKTEPEDDELNASSSTPRIAAGGSNRRCERAYPQHGQCY</sequence>
<gene>
    <name evidence="2" type="ORF">K504DRAFT_532267</name>
</gene>
<dbReference type="AlphaFoldDB" id="A0A6G1KGG0"/>